<evidence type="ECO:0000313" key="11">
    <source>
        <dbReference type="Proteomes" id="UP000229757"/>
    </source>
</evidence>
<dbReference type="FunFam" id="3.40.50.2300:FF:000002">
    <property type="entry name" value="DNA-binding response regulator PhoP"/>
    <property type="match status" value="1"/>
</dbReference>
<reference evidence="10 11" key="1">
    <citation type="journal article" date="2017" name="Environ. Microbiol.">
        <title>Genomic and physiological analyses of 'Reinekea forsetii' reveal a versatile opportunistic lifestyle during spring algae blooms.</title>
        <authorList>
            <person name="Avci B."/>
            <person name="Hahnke R.L."/>
            <person name="Chafee M."/>
            <person name="Fischer T."/>
            <person name="Gruber-Vodicka H."/>
            <person name="Tegetmeyer H.E."/>
            <person name="Harder J."/>
            <person name="Fuchs B.M."/>
            <person name="Amann R.I."/>
            <person name="Teeling H."/>
        </authorList>
    </citation>
    <scope>NUCLEOTIDE SEQUENCE [LARGE SCALE GENOMIC DNA]</scope>
    <source>
        <strain evidence="10 11">Hel1_31_D35</strain>
    </source>
</reference>
<dbReference type="PROSITE" id="PS50110">
    <property type="entry name" value="RESPONSE_REGULATORY"/>
    <property type="match status" value="1"/>
</dbReference>
<accession>A0A2K8KUT3</accession>
<dbReference type="AlphaFoldDB" id="A0A2K8KUT3"/>
<dbReference type="GO" id="GO:0005829">
    <property type="term" value="C:cytosol"/>
    <property type="evidence" value="ECO:0007669"/>
    <property type="project" value="TreeGrafter"/>
</dbReference>
<evidence type="ECO:0000313" key="10">
    <source>
        <dbReference type="EMBL" id="ATX78362.1"/>
    </source>
</evidence>
<dbReference type="OrthoDB" id="9802426at2"/>
<evidence type="ECO:0000256" key="3">
    <source>
        <dbReference type="ARBA" id="ARBA00023015"/>
    </source>
</evidence>
<dbReference type="CDD" id="cd19934">
    <property type="entry name" value="REC_OmpR_EcPhoP-like"/>
    <property type="match status" value="1"/>
</dbReference>
<dbReference type="Proteomes" id="UP000229757">
    <property type="component" value="Chromosome"/>
</dbReference>
<keyword evidence="11" id="KW-1185">Reference proteome</keyword>
<dbReference type="SMART" id="SM00448">
    <property type="entry name" value="REC"/>
    <property type="match status" value="1"/>
</dbReference>
<dbReference type="Gene3D" id="3.40.50.2300">
    <property type="match status" value="1"/>
</dbReference>
<organism evidence="10 11">
    <name type="scientific">Reinekea forsetii</name>
    <dbReference type="NCBI Taxonomy" id="1336806"/>
    <lineage>
        <taxon>Bacteria</taxon>
        <taxon>Pseudomonadati</taxon>
        <taxon>Pseudomonadota</taxon>
        <taxon>Gammaproteobacteria</taxon>
        <taxon>Oceanospirillales</taxon>
        <taxon>Saccharospirillaceae</taxon>
        <taxon>Reinekea</taxon>
    </lineage>
</organism>
<protein>
    <submittedName>
        <fullName evidence="10">Transcriptional regulatory protein CpxR</fullName>
    </submittedName>
</protein>
<keyword evidence="5" id="KW-0804">Transcription</keyword>
<dbReference type="Gene3D" id="1.10.10.10">
    <property type="entry name" value="Winged helix-like DNA-binding domain superfamily/Winged helix DNA-binding domain"/>
    <property type="match status" value="1"/>
</dbReference>
<dbReference type="InterPro" id="IPR016032">
    <property type="entry name" value="Sig_transdc_resp-reg_C-effctor"/>
</dbReference>
<name>A0A2K8KUT3_9GAMM</name>
<feature type="domain" description="Response regulatory" evidence="8">
    <location>
        <begin position="2"/>
        <end position="116"/>
    </location>
</feature>
<feature type="DNA-binding region" description="OmpR/PhoB-type" evidence="7">
    <location>
        <begin position="124"/>
        <end position="219"/>
    </location>
</feature>
<dbReference type="SMART" id="SM00862">
    <property type="entry name" value="Trans_reg_C"/>
    <property type="match status" value="1"/>
</dbReference>
<dbReference type="InterPro" id="IPR039420">
    <property type="entry name" value="WalR-like"/>
</dbReference>
<evidence type="ECO:0000256" key="1">
    <source>
        <dbReference type="ARBA" id="ARBA00022553"/>
    </source>
</evidence>
<dbReference type="Pfam" id="PF00486">
    <property type="entry name" value="Trans_reg_C"/>
    <property type="match status" value="1"/>
</dbReference>
<dbReference type="SUPFAM" id="SSF52172">
    <property type="entry name" value="CheY-like"/>
    <property type="match status" value="1"/>
</dbReference>
<dbReference type="Gene3D" id="6.10.250.690">
    <property type="match status" value="1"/>
</dbReference>
<dbReference type="PANTHER" id="PTHR48111:SF37">
    <property type="entry name" value="RESPONSE REGULATOR PROTEIN CARR"/>
    <property type="match status" value="1"/>
</dbReference>
<sequence>MRLLLVEDDPQIIDLLKPELQQQGYAVEIARDGIDGEFAGTDRHLDLIVLDLGLPGKSGLTLLNNWRAAGVSTPVLILTGRDAWHERVDGLKAGADDYMGKPFHIEELLARIAALIRRRHGITHSDLQVGPLRLNNDQQTVTDGAGQCHALTGIEFRLLRYFMMNPGVILSKTLLSEHVYEEDMLRDSNVIEVYVNRLRQLLGKTAIATKRGQGYSFTAAQPAPVDGGPAL</sequence>
<evidence type="ECO:0000259" key="9">
    <source>
        <dbReference type="PROSITE" id="PS51755"/>
    </source>
</evidence>
<dbReference type="GO" id="GO:0000156">
    <property type="term" value="F:phosphorelay response regulator activity"/>
    <property type="evidence" value="ECO:0007669"/>
    <property type="project" value="TreeGrafter"/>
</dbReference>
<dbReference type="GO" id="GO:0032993">
    <property type="term" value="C:protein-DNA complex"/>
    <property type="evidence" value="ECO:0007669"/>
    <property type="project" value="TreeGrafter"/>
</dbReference>
<keyword evidence="4 7" id="KW-0238">DNA-binding</keyword>
<dbReference type="KEGG" id="rfo:REIFOR_03256"/>
<feature type="modified residue" description="4-aspartylphosphate" evidence="6">
    <location>
        <position position="51"/>
    </location>
</feature>
<dbReference type="CDD" id="cd00383">
    <property type="entry name" value="trans_reg_C"/>
    <property type="match status" value="1"/>
</dbReference>
<proteinExistence type="predicted"/>
<evidence type="ECO:0000256" key="2">
    <source>
        <dbReference type="ARBA" id="ARBA00023012"/>
    </source>
</evidence>
<dbReference type="RefSeq" id="WP_100258558.1">
    <property type="nucleotide sequence ID" value="NZ_CP011797.1"/>
</dbReference>
<feature type="domain" description="OmpR/PhoB-type" evidence="9">
    <location>
        <begin position="124"/>
        <end position="219"/>
    </location>
</feature>
<dbReference type="SUPFAM" id="SSF46894">
    <property type="entry name" value="C-terminal effector domain of the bipartite response regulators"/>
    <property type="match status" value="1"/>
</dbReference>
<evidence type="ECO:0000256" key="4">
    <source>
        <dbReference type="ARBA" id="ARBA00023125"/>
    </source>
</evidence>
<dbReference type="InterPro" id="IPR036388">
    <property type="entry name" value="WH-like_DNA-bd_sf"/>
</dbReference>
<evidence type="ECO:0000256" key="7">
    <source>
        <dbReference type="PROSITE-ProRule" id="PRU01091"/>
    </source>
</evidence>
<dbReference type="InterPro" id="IPR001867">
    <property type="entry name" value="OmpR/PhoB-type_DNA-bd"/>
</dbReference>
<evidence type="ECO:0000256" key="6">
    <source>
        <dbReference type="PROSITE-ProRule" id="PRU00169"/>
    </source>
</evidence>
<dbReference type="InterPro" id="IPR011006">
    <property type="entry name" value="CheY-like_superfamily"/>
</dbReference>
<keyword evidence="1 6" id="KW-0597">Phosphoprotein</keyword>
<dbReference type="Pfam" id="PF00072">
    <property type="entry name" value="Response_reg"/>
    <property type="match status" value="1"/>
</dbReference>
<dbReference type="PROSITE" id="PS51755">
    <property type="entry name" value="OMPR_PHOB"/>
    <property type="match status" value="1"/>
</dbReference>
<gene>
    <name evidence="10" type="primary">cpxR</name>
    <name evidence="10" type="ORF">REIFOR_03256</name>
</gene>
<dbReference type="PANTHER" id="PTHR48111">
    <property type="entry name" value="REGULATOR OF RPOS"/>
    <property type="match status" value="1"/>
</dbReference>
<keyword evidence="3" id="KW-0805">Transcription regulation</keyword>
<dbReference type="GO" id="GO:0000976">
    <property type="term" value="F:transcription cis-regulatory region binding"/>
    <property type="evidence" value="ECO:0007669"/>
    <property type="project" value="TreeGrafter"/>
</dbReference>
<keyword evidence="2" id="KW-0902">Two-component regulatory system</keyword>
<dbReference type="GO" id="GO:0006355">
    <property type="term" value="P:regulation of DNA-templated transcription"/>
    <property type="evidence" value="ECO:0007669"/>
    <property type="project" value="InterPro"/>
</dbReference>
<dbReference type="InterPro" id="IPR001789">
    <property type="entry name" value="Sig_transdc_resp-reg_receiver"/>
</dbReference>
<evidence type="ECO:0000259" key="8">
    <source>
        <dbReference type="PROSITE" id="PS50110"/>
    </source>
</evidence>
<dbReference type="EMBL" id="CP011797">
    <property type="protein sequence ID" value="ATX78362.1"/>
    <property type="molecule type" value="Genomic_DNA"/>
</dbReference>
<evidence type="ECO:0000256" key="5">
    <source>
        <dbReference type="ARBA" id="ARBA00023163"/>
    </source>
</evidence>